<evidence type="ECO:0000256" key="11">
    <source>
        <dbReference type="ARBA" id="ARBA00022842"/>
    </source>
</evidence>
<evidence type="ECO:0000313" key="16">
    <source>
        <dbReference type="EMBL" id="AEV32328.1"/>
    </source>
</evidence>
<dbReference type="InterPro" id="IPR035966">
    <property type="entry name" value="PKF_sf"/>
</dbReference>
<evidence type="ECO:0000256" key="13">
    <source>
        <dbReference type="ARBA" id="ARBA00048070"/>
    </source>
</evidence>
<protein>
    <recommendedName>
        <fullName evidence="14">ATP-dependent 6-phosphofructokinase</fullName>
        <shortName evidence="14">ATP-PFK</shortName>
        <shortName evidence="14">Phosphofructokinase</shortName>
        <ecNumber evidence="14">2.7.1.11</ecNumber>
    </recommendedName>
    <alternativeName>
        <fullName evidence="14">Phosphohexokinase</fullName>
    </alternativeName>
</protein>
<dbReference type="InterPro" id="IPR015912">
    <property type="entry name" value="Phosphofructokinase_CS"/>
</dbReference>
<evidence type="ECO:0000256" key="8">
    <source>
        <dbReference type="ARBA" id="ARBA00022741"/>
    </source>
</evidence>
<feature type="domain" description="Phosphofructokinase" evidence="15">
    <location>
        <begin position="8"/>
        <end position="282"/>
    </location>
</feature>
<comment type="pathway">
    <text evidence="3 14">Carbohydrate degradation; glycolysis; D-glyceraldehyde 3-phosphate and glycerone phosphate from D-glucose: step 3/4.</text>
</comment>
<feature type="binding site" evidence="14">
    <location>
        <position position="107"/>
    </location>
    <ligand>
        <name>Mg(2+)</name>
        <dbReference type="ChEBI" id="CHEBI:18420"/>
        <note>catalytic</note>
    </ligand>
</feature>
<reference evidence="16 17" key="1">
    <citation type="journal article" date="2012" name="Stand. Genomic Sci.">
        <title>Genome sequence of the orange-pigmented seawater bacterium Owenweeksia hongkongensis type strain (UST20020801(T)).</title>
        <authorList>
            <person name="Riedel T."/>
            <person name="Held B."/>
            <person name="Nolan M."/>
            <person name="Lucas S."/>
            <person name="Lapidus A."/>
            <person name="Tice H."/>
            <person name="Del Rio T.G."/>
            <person name="Cheng J.F."/>
            <person name="Han C."/>
            <person name="Tapia R."/>
            <person name="Goodwin L.A."/>
            <person name="Pitluck S."/>
            <person name="Liolios K."/>
            <person name="Mavromatis K."/>
            <person name="Pagani I."/>
            <person name="Ivanova N."/>
            <person name="Mikhailova N."/>
            <person name="Pati A."/>
            <person name="Chen A."/>
            <person name="Palaniappan K."/>
            <person name="Rohde M."/>
            <person name="Tindall B.J."/>
            <person name="Detter J.C."/>
            <person name="Goker M."/>
            <person name="Woyke T."/>
            <person name="Bristow J."/>
            <person name="Eisen J.A."/>
            <person name="Markowitz V."/>
            <person name="Hugenholtz P."/>
            <person name="Klenk H.P."/>
            <person name="Kyrpides N.C."/>
        </authorList>
    </citation>
    <scope>NUCLEOTIDE SEQUENCE</scope>
    <source>
        <strain evidence="17">DSM 17368 / JCM 12287 / NRRL B-23963</strain>
    </source>
</reference>
<dbReference type="PRINTS" id="PR00476">
    <property type="entry name" value="PHFRCTKINASE"/>
</dbReference>
<dbReference type="PATRIC" id="fig|926562.3.peg.1340"/>
<dbReference type="RefSeq" id="WP_014201684.1">
    <property type="nucleotide sequence ID" value="NC_016599.1"/>
</dbReference>
<keyword evidence="9 14" id="KW-0418">Kinase</keyword>
<feature type="binding site" evidence="14">
    <location>
        <position position="251"/>
    </location>
    <ligand>
        <name>substrate</name>
        <note>ligand shared between dimeric partners</note>
    </ligand>
</feature>
<dbReference type="InterPro" id="IPR022953">
    <property type="entry name" value="ATP_PFK"/>
</dbReference>
<evidence type="ECO:0000256" key="14">
    <source>
        <dbReference type="HAMAP-Rule" id="MF_00339"/>
    </source>
</evidence>
<keyword evidence="4 14" id="KW-0963">Cytoplasm</keyword>
<evidence type="ECO:0000256" key="12">
    <source>
        <dbReference type="ARBA" id="ARBA00023152"/>
    </source>
</evidence>
<keyword evidence="17" id="KW-1185">Reference proteome</keyword>
<feature type="binding site" evidence="14">
    <location>
        <position position="167"/>
    </location>
    <ligand>
        <name>substrate</name>
        <note>ligand shared between dimeric partners</note>
    </ligand>
</feature>
<dbReference type="PROSITE" id="PS00433">
    <property type="entry name" value="PHOSPHOFRUCTOKINASE"/>
    <property type="match status" value="1"/>
</dbReference>
<dbReference type="EC" id="2.7.1.11" evidence="14"/>
<feature type="binding site" evidence="14">
    <location>
        <begin position="76"/>
        <end position="77"/>
    </location>
    <ligand>
        <name>ATP</name>
        <dbReference type="ChEBI" id="CHEBI:30616"/>
    </ligand>
</feature>
<comment type="similarity">
    <text evidence="14">Belongs to the phosphofructokinase type A (PFKA) family. ATP-dependent PFK group I subfamily. Prokaryotic clade 'B1' sub-subfamily.</text>
</comment>
<dbReference type="GO" id="GO:0061621">
    <property type="term" value="P:canonical glycolysis"/>
    <property type="evidence" value="ECO:0007669"/>
    <property type="project" value="TreeGrafter"/>
</dbReference>
<dbReference type="GO" id="GO:0030388">
    <property type="term" value="P:fructose 1,6-bisphosphate metabolic process"/>
    <property type="evidence" value="ECO:0007669"/>
    <property type="project" value="TreeGrafter"/>
</dbReference>
<keyword evidence="11 14" id="KW-0460">Magnesium</keyword>
<dbReference type="UniPathway" id="UPA00109">
    <property type="reaction ID" value="UER00182"/>
</dbReference>
<comment type="activity regulation">
    <text evidence="14">Allosterically activated by ADP and other diphosphonucleosides, and allosterically inhibited by phosphoenolpyruvate.</text>
</comment>
<dbReference type="Gene3D" id="3.40.50.460">
    <property type="entry name" value="Phosphofructokinase domain"/>
    <property type="match status" value="1"/>
</dbReference>
<dbReference type="OrthoDB" id="9802503at2"/>
<dbReference type="GO" id="GO:0042802">
    <property type="term" value="F:identical protein binding"/>
    <property type="evidence" value="ECO:0007669"/>
    <property type="project" value="TreeGrafter"/>
</dbReference>
<dbReference type="HOGENOM" id="CLU_020655_0_1_10"/>
<comment type="function">
    <text evidence="14">Catalyzes the phosphorylation of D-fructose 6-phosphate to fructose 1,6-bisphosphate by ATP, the first committing step of glycolysis.</text>
</comment>
<dbReference type="GO" id="GO:0048029">
    <property type="term" value="F:monosaccharide binding"/>
    <property type="evidence" value="ECO:0007669"/>
    <property type="project" value="TreeGrafter"/>
</dbReference>
<dbReference type="KEGG" id="oho:Oweho_1329"/>
<evidence type="ECO:0000256" key="7">
    <source>
        <dbReference type="ARBA" id="ARBA00022723"/>
    </source>
</evidence>
<feature type="binding site" description="in other chain" evidence="14">
    <location>
        <begin position="257"/>
        <end position="260"/>
    </location>
    <ligand>
        <name>substrate</name>
        <note>ligand shared between dimeric partners</note>
    </ligand>
</feature>
<dbReference type="InterPro" id="IPR012003">
    <property type="entry name" value="ATP_PFK_prok-type"/>
</dbReference>
<feature type="binding site" evidence="14">
    <location>
        <begin position="106"/>
        <end position="109"/>
    </location>
    <ligand>
        <name>ATP</name>
        <dbReference type="ChEBI" id="CHEBI:30616"/>
    </ligand>
</feature>
<dbReference type="FunFam" id="3.40.50.460:FF:000002">
    <property type="entry name" value="ATP-dependent 6-phosphofructokinase"/>
    <property type="match status" value="1"/>
</dbReference>
<dbReference type="GO" id="GO:0046872">
    <property type="term" value="F:metal ion binding"/>
    <property type="evidence" value="ECO:0007669"/>
    <property type="project" value="UniProtKB-KW"/>
</dbReference>
<dbReference type="NCBIfam" id="NF002872">
    <property type="entry name" value="PRK03202.1"/>
    <property type="match status" value="1"/>
</dbReference>
<dbReference type="GO" id="GO:0003872">
    <property type="term" value="F:6-phosphofructokinase activity"/>
    <property type="evidence" value="ECO:0007669"/>
    <property type="project" value="UniProtKB-UniRule"/>
</dbReference>
<evidence type="ECO:0000313" key="17">
    <source>
        <dbReference type="Proteomes" id="UP000005631"/>
    </source>
</evidence>
<keyword evidence="7 14" id="KW-0479">Metal-binding</keyword>
<evidence type="ECO:0000256" key="4">
    <source>
        <dbReference type="ARBA" id="ARBA00022490"/>
    </source>
</evidence>
<comment type="catalytic activity">
    <reaction evidence="13 14">
        <text>beta-D-fructose 6-phosphate + ATP = beta-D-fructose 1,6-bisphosphate + ADP + H(+)</text>
        <dbReference type="Rhea" id="RHEA:16109"/>
        <dbReference type="ChEBI" id="CHEBI:15378"/>
        <dbReference type="ChEBI" id="CHEBI:30616"/>
        <dbReference type="ChEBI" id="CHEBI:32966"/>
        <dbReference type="ChEBI" id="CHEBI:57634"/>
        <dbReference type="ChEBI" id="CHEBI:456216"/>
        <dbReference type="EC" id="2.7.1.11"/>
    </reaction>
</comment>
<dbReference type="STRING" id="926562.Oweho_1329"/>
<evidence type="ECO:0000256" key="3">
    <source>
        <dbReference type="ARBA" id="ARBA00004679"/>
    </source>
</evidence>
<name>G8R6Z3_OWEHD</name>
<feature type="binding site" evidence="14">
    <location>
        <position position="15"/>
    </location>
    <ligand>
        <name>ATP</name>
        <dbReference type="ChEBI" id="CHEBI:30616"/>
    </ligand>
</feature>
<dbReference type="GO" id="GO:0016208">
    <property type="term" value="F:AMP binding"/>
    <property type="evidence" value="ECO:0007669"/>
    <property type="project" value="TreeGrafter"/>
</dbReference>
<keyword evidence="12 14" id="KW-0324">Glycolysis</keyword>
<comment type="caution">
    <text evidence="14">Lacks conserved residue(s) required for the propagation of feature annotation.</text>
</comment>
<dbReference type="SUPFAM" id="SSF53784">
    <property type="entry name" value="Phosphofructokinase"/>
    <property type="match status" value="1"/>
</dbReference>
<feature type="binding site" description="in other chain" evidence="14">
    <location>
        <begin position="174"/>
        <end position="176"/>
    </location>
    <ligand>
        <name>substrate</name>
        <note>ligand shared between dimeric partners</note>
    </ligand>
</feature>
<proteinExistence type="inferred from homology"/>
<keyword evidence="10 14" id="KW-0067">ATP-binding</keyword>
<accession>G8R6Z3</accession>
<dbReference type="GO" id="GO:0006002">
    <property type="term" value="P:fructose 6-phosphate metabolic process"/>
    <property type="evidence" value="ECO:0007669"/>
    <property type="project" value="UniProtKB-UniRule"/>
</dbReference>
<dbReference type="GO" id="GO:0070095">
    <property type="term" value="F:fructose-6-phosphate binding"/>
    <property type="evidence" value="ECO:0007669"/>
    <property type="project" value="TreeGrafter"/>
</dbReference>
<keyword evidence="6 14" id="KW-0808">Transferase</keyword>
<feature type="binding site" description="in other chain" evidence="14">
    <location>
        <begin position="130"/>
        <end position="132"/>
    </location>
    <ligand>
        <name>substrate</name>
        <note>ligand shared between dimeric partners</note>
    </ligand>
</feature>
<dbReference type="InterPro" id="IPR012828">
    <property type="entry name" value="PFKA_ATP_prok"/>
</dbReference>
<dbReference type="NCBIfam" id="TIGR02482">
    <property type="entry name" value="PFKA_ATP"/>
    <property type="match status" value="1"/>
</dbReference>
<evidence type="ECO:0000256" key="5">
    <source>
        <dbReference type="ARBA" id="ARBA00022533"/>
    </source>
</evidence>
<keyword evidence="5 14" id="KW-0021">Allosteric enzyme</keyword>
<feature type="binding site" evidence="14">
    <location>
        <begin position="25"/>
        <end position="29"/>
    </location>
    <ligand>
        <name>ADP</name>
        <dbReference type="ChEBI" id="CHEBI:456216"/>
        <note>allosteric activator; ligand shared between dimeric partners</note>
    </ligand>
</feature>
<evidence type="ECO:0000256" key="1">
    <source>
        <dbReference type="ARBA" id="ARBA00001946"/>
    </source>
</evidence>
<evidence type="ECO:0000256" key="10">
    <source>
        <dbReference type="ARBA" id="ARBA00022840"/>
    </source>
</evidence>
<dbReference type="Gene3D" id="3.40.50.450">
    <property type="match status" value="1"/>
</dbReference>
<dbReference type="FunFam" id="3.40.50.450:FF:000001">
    <property type="entry name" value="ATP-dependent 6-phosphofructokinase"/>
    <property type="match status" value="1"/>
</dbReference>
<comment type="cofactor">
    <cofactor evidence="1 14">
        <name>Mg(2+)</name>
        <dbReference type="ChEBI" id="CHEBI:18420"/>
    </cofactor>
</comment>
<evidence type="ECO:0000259" key="15">
    <source>
        <dbReference type="Pfam" id="PF00365"/>
    </source>
</evidence>
<dbReference type="EMBL" id="CP003156">
    <property type="protein sequence ID" value="AEV32328.1"/>
    <property type="molecule type" value="Genomic_DNA"/>
</dbReference>
<evidence type="ECO:0000256" key="6">
    <source>
        <dbReference type="ARBA" id="ARBA00022679"/>
    </source>
</evidence>
<dbReference type="GO" id="GO:0005945">
    <property type="term" value="C:6-phosphofructokinase complex"/>
    <property type="evidence" value="ECO:0007669"/>
    <property type="project" value="TreeGrafter"/>
</dbReference>
<dbReference type="PANTHER" id="PTHR13697:SF4">
    <property type="entry name" value="ATP-DEPENDENT 6-PHOSPHOFRUCTOKINASE"/>
    <property type="match status" value="1"/>
</dbReference>
<dbReference type="InterPro" id="IPR000023">
    <property type="entry name" value="Phosphofructokinase_dom"/>
</dbReference>
<sequence>MNKTIRSIGVLTSGGDSPGMNAAIRAVVRAGAFYKLKTFGIYEGYQGLIENNIHELTARTVKNILNRGGTVLKSSRSEEFRTEEGRKKAHQNLKEQNIDALVIIGGDGTFTGGHIFSQEFDLPIIGIPGTIDNDLYGTDYTIGFDTATNVVVECIDKIRDTAESHNRLFFVEVMGRDSGFIALRSALASGALDVVLPEENAPMEDLFNELEKSEANQKTNKLVVVAEGNELGDTFKIAEQVKNKFPHLESKVTILGHLQRGGSPSCLDRVLASQLGVAAIEGLLAGKSKIMAGLIDNKIVFTSFEEAINGKVPINKELIRISKILSI</sequence>
<evidence type="ECO:0000256" key="2">
    <source>
        <dbReference type="ARBA" id="ARBA00004496"/>
    </source>
</evidence>
<feature type="binding site" description="in other chain" evidence="14">
    <location>
        <position position="227"/>
    </location>
    <ligand>
        <name>substrate</name>
        <note>ligand shared between dimeric partners</note>
    </ligand>
</feature>
<dbReference type="Pfam" id="PF00365">
    <property type="entry name" value="PFK"/>
    <property type="match status" value="1"/>
</dbReference>
<feature type="active site" description="Proton acceptor" evidence="14">
    <location>
        <position position="132"/>
    </location>
</feature>
<dbReference type="HAMAP" id="MF_00339">
    <property type="entry name" value="Phosphofructokinase_I_B1"/>
    <property type="match status" value="1"/>
</dbReference>
<feature type="binding site" description="in other chain" evidence="14">
    <location>
        <begin position="218"/>
        <end position="220"/>
    </location>
    <ligand>
        <name>ADP</name>
        <dbReference type="ChEBI" id="CHEBI:456216"/>
        <note>allosteric activator; ligand shared between dimeric partners</note>
    </ligand>
</feature>
<organism evidence="16 17">
    <name type="scientific">Owenweeksia hongkongensis (strain DSM 17368 / CIP 108786 / JCM 12287 / NRRL B-23963 / UST20020801)</name>
    <dbReference type="NCBI Taxonomy" id="926562"/>
    <lineage>
        <taxon>Bacteria</taxon>
        <taxon>Pseudomonadati</taxon>
        <taxon>Bacteroidota</taxon>
        <taxon>Flavobacteriia</taxon>
        <taxon>Flavobacteriales</taxon>
        <taxon>Owenweeksiaceae</taxon>
        <taxon>Owenweeksia</taxon>
    </lineage>
</organism>
<comment type="subunit">
    <text evidence="14">Homotetramer.</text>
</comment>
<dbReference type="PANTHER" id="PTHR13697">
    <property type="entry name" value="PHOSPHOFRUCTOKINASE"/>
    <property type="match status" value="1"/>
</dbReference>
<keyword evidence="8 14" id="KW-0547">Nucleotide-binding</keyword>
<dbReference type="Proteomes" id="UP000005631">
    <property type="component" value="Chromosome"/>
</dbReference>
<dbReference type="eggNOG" id="COG0205">
    <property type="taxonomic scope" value="Bacteria"/>
</dbReference>
<dbReference type="AlphaFoldDB" id="G8R6Z3"/>
<comment type="subcellular location">
    <subcellularLocation>
        <location evidence="2 14">Cytoplasm</location>
    </subcellularLocation>
</comment>
<dbReference type="PIRSF" id="PIRSF000532">
    <property type="entry name" value="ATP_PFK_prok"/>
    <property type="match status" value="1"/>
</dbReference>
<gene>
    <name evidence="14" type="primary">pfkA</name>
    <name evidence="16" type="ordered locus">Oweho_1329</name>
</gene>
<evidence type="ECO:0000256" key="9">
    <source>
        <dbReference type="ARBA" id="ARBA00022777"/>
    </source>
</evidence>
<dbReference type="GO" id="GO:0005524">
    <property type="term" value="F:ATP binding"/>
    <property type="evidence" value="ECO:0007669"/>
    <property type="project" value="UniProtKB-UniRule"/>
</dbReference>
<feature type="binding site" description="in other chain" evidence="14">
    <location>
        <position position="159"/>
    </location>
    <ligand>
        <name>ADP</name>
        <dbReference type="ChEBI" id="CHEBI:456216"/>
        <note>allosteric activator; ligand shared between dimeric partners</note>
    </ligand>
</feature>